<name>A0A1M6AAP8_9BACT</name>
<proteinExistence type="predicted"/>
<dbReference type="SUPFAM" id="SSF159501">
    <property type="entry name" value="EreA/ChaN-like"/>
    <property type="match status" value="1"/>
</dbReference>
<dbReference type="EMBL" id="FQYN01000001">
    <property type="protein sequence ID" value="SHI33243.1"/>
    <property type="molecule type" value="Genomic_DNA"/>
</dbReference>
<keyword evidence="1" id="KW-0732">Signal</keyword>
<evidence type="ECO:0000313" key="3">
    <source>
        <dbReference type="Proteomes" id="UP000184418"/>
    </source>
</evidence>
<dbReference type="STRING" id="1121955.SAMN02745146_0559"/>
<sequence length="400" mass="43550">MIGKLALISSSLLLLPARAQQPAPDTSSYKFSADIGKLLLSGTPGANQFAAWEYSYIGQYQAALEAWDTPRQPLRKLPTADSAAFAALHGVPAHSYILGRARTARIVIINEAHHNPRHRAFTASLLPDLAGLGFRYFAVEGLNEQDSVLNQRGYPMLQSGFYTKEPQFSNLLRLAARTRYQLVPYDYGFSHAGDAGARVEGREMAQARNIQRILQADPQAKIVVHCGFSHLNEGPNGLGGQPAMARRLRELTGIDPLTIDQTELSESGTRGGENARYRLARAAGSAVLLDDRQQPFTATGNDMTVDLMVFHPRTTYRAGRPTWVFGAGRRPVAVAGRVTVGFPCLVLAYAAGEALAQAIPVDVVELQRARPPQQLALAPGKYTIVAKDQVGNQQTWPLNL</sequence>
<evidence type="ECO:0000313" key="2">
    <source>
        <dbReference type="EMBL" id="SHI33243.1"/>
    </source>
</evidence>
<keyword evidence="3" id="KW-1185">Reference proteome</keyword>
<protein>
    <recommendedName>
        <fullName evidence="4">Erythromycin esterase homolog</fullName>
    </recommendedName>
</protein>
<accession>A0A1M6AAP8</accession>
<organism evidence="2 3">
    <name type="scientific">Hymenobacter daecheongensis DSM 21074</name>
    <dbReference type="NCBI Taxonomy" id="1121955"/>
    <lineage>
        <taxon>Bacteria</taxon>
        <taxon>Pseudomonadati</taxon>
        <taxon>Bacteroidota</taxon>
        <taxon>Cytophagia</taxon>
        <taxon>Cytophagales</taxon>
        <taxon>Hymenobacteraceae</taxon>
        <taxon>Hymenobacter</taxon>
    </lineage>
</organism>
<reference evidence="2 3" key="1">
    <citation type="submission" date="2016-11" db="EMBL/GenBank/DDBJ databases">
        <authorList>
            <person name="Jaros S."/>
            <person name="Januszkiewicz K."/>
            <person name="Wedrychowicz H."/>
        </authorList>
    </citation>
    <scope>NUCLEOTIDE SEQUENCE [LARGE SCALE GENOMIC DNA]</scope>
    <source>
        <strain evidence="2 3">DSM 21074</strain>
    </source>
</reference>
<dbReference type="AlphaFoldDB" id="A0A1M6AAP8"/>
<feature type="signal peptide" evidence="1">
    <location>
        <begin position="1"/>
        <end position="19"/>
    </location>
</feature>
<dbReference type="Proteomes" id="UP000184418">
    <property type="component" value="Unassembled WGS sequence"/>
</dbReference>
<evidence type="ECO:0000256" key="1">
    <source>
        <dbReference type="SAM" id="SignalP"/>
    </source>
</evidence>
<feature type="chain" id="PRO_5013042261" description="Erythromycin esterase homolog" evidence="1">
    <location>
        <begin position="20"/>
        <end position="400"/>
    </location>
</feature>
<evidence type="ECO:0008006" key="4">
    <source>
        <dbReference type="Google" id="ProtNLM"/>
    </source>
</evidence>
<gene>
    <name evidence="2" type="ORF">SAMN02745146_0559</name>
</gene>